<protein>
    <recommendedName>
        <fullName evidence="6">Anaphase-promoting complex subunit 4 WD40 domain-containing protein</fullName>
    </recommendedName>
</protein>
<dbReference type="PANTHER" id="PTHR44019">
    <property type="entry name" value="WD REPEAT-CONTAINING PROTEIN 55"/>
    <property type="match status" value="1"/>
</dbReference>
<organism evidence="4 5">
    <name type="scientific">Stentor coeruleus</name>
    <dbReference type="NCBI Taxonomy" id="5963"/>
    <lineage>
        <taxon>Eukaryota</taxon>
        <taxon>Sar</taxon>
        <taxon>Alveolata</taxon>
        <taxon>Ciliophora</taxon>
        <taxon>Postciliodesmatophora</taxon>
        <taxon>Heterotrichea</taxon>
        <taxon>Heterotrichida</taxon>
        <taxon>Stentoridae</taxon>
        <taxon>Stentor</taxon>
    </lineage>
</organism>
<gene>
    <name evidence="4" type="ORF">SteCoe_5150</name>
</gene>
<dbReference type="SMART" id="SM00320">
    <property type="entry name" value="WD40"/>
    <property type="match status" value="5"/>
</dbReference>
<accession>A0A1R2CT78</accession>
<dbReference type="AlphaFoldDB" id="A0A1R2CT78"/>
<evidence type="ECO:0000256" key="3">
    <source>
        <dbReference type="PROSITE-ProRule" id="PRU00221"/>
    </source>
</evidence>
<dbReference type="InterPro" id="IPR015943">
    <property type="entry name" value="WD40/YVTN_repeat-like_dom_sf"/>
</dbReference>
<dbReference type="PANTHER" id="PTHR44019:SF8">
    <property type="entry name" value="POC1 CENTRIOLAR PROTEIN HOMOLOG"/>
    <property type="match status" value="1"/>
</dbReference>
<dbReference type="OrthoDB" id="10250769at2759"/>
<dbReference type="InterPro" id="IPR050505">
    <property type="entry name" value="WDR55/POC1"/>
</dbReference>
<keyword evidence="5" id="KW-1185">Reference proteome</keyword>
<feature type="repeat" description="WD" evidence="3">
    <location>
        <begin position="34"/>
        <end position="75"/>
    </location>
</feature>
<evidence type="ECO:0000313" key="5">
    <source>
        <dbReference type="Proteomes" id="UP000187209"/>
    </source>
</evidence>
<dbReference type="PROSITE" id="PS50082">
    <property type="entry name" value="WD_REPEATS_2"/>
    <property type="match status" value="2"/>
</dbReference>
<evidence type="ECO:0008006" key="6">
    <source>
        <dbReference type="Google" id="ProtNLM"/>
    </source>
</evidence>
<dbReference type="InterPro" id="IPR001680">
    <property type="entry name" value="WD40_rpt"/>
</dbReference>
<comment type="caution">
    <text evidence="4">The sequence shown here is derived from an EMBL/GenBank/DDBJ whole genome shotgun (WGS) entry which is preliminary data.</text>
</comment>
<name>A0A1R2CT78_9CILI</name>
<evidence type="ECO:0000313" key="4">
    <source>
        <dbReference type="EMBL" id="OMJ92160.1"/>
    </source>
</evidence>
<dbReference type="InterPro" id="IPR019775">
    <property type="entry name" value="WD40_repeat_CS"/>
</dbReference>
<proteinExistence type="predicted"/>
<sequence length="743" mass="85679">MLGSGLVSSTVKNYNSFSLTDKKALLFSEYGIQVEGHAQKLSSIAITDDQTHLITGDESGVIKKWNIQSGNYEGSFIGHTYAIANLIVFKNHLITSEKSKSQHIFVWDINSMKKVATFSQAPIPPKIIKIETKTQTLVYTTESGMILIVYSLKKNALSYQKKFKRRVQALSFSSNTNTLYVGFAGKIIGYNLLSGIKIEKSTLDQPLFLLEISPDSQSMIQLRNKLEIWHEDLKPEPVALRQIKYKKFSYNYSWGLLISDIISIISTKDSKYFIVACKDKSLRVIDLKYQKVHHLYEFLNSIPQCMCLIENHKPSDKDSISIVLGHDKYFYVYEFHIKDYFSYHHDVGIFNSFVLTDNGKILIGSKLHYLEVNNLEKNERLEGFEINVLYLLRSNKNVYFVCYTDGKYDIVSVDLSYFSSSNITPESFNHHFKHNKCTEILKNAETKYYSSQILIDQSESQLAIIGVSSSTAITLQVFDLLLNKMITEKNVEGHWNYFTVNMKEKLFVYAAHESNKFYVHEFDSENSLSYVEFNSFITCFSVNKSQEDLFIGTNHGTVFVWCFKSKHLICSIPLNNVSVESIFCGNNNILGINYADKSVSVVVFKQVIKKNVLKVHNGTVNNIHFSNDMKIAYSIGNDRSIKTWNLRTGELINIIRTKYHMTGICFTPDDKFATVFTKELYFFVCDTEKMKELFYEKYDKKFFTSFIVTDNGRLYLGVSEKKILYTYILKKTKELKFSKKNHR</sequence>
<keyword evidence="2" id="KW-0677">Repeat</keyword>
<evidence type="ECO:0000256" key="1">
    <source>
        <dbReference type="ARBA" id="ARBA00022574"/>
    </source>
</evidence>
<dbReference type="Proteomes" id="UP000187209">
    <property type="component" value="Unassembled WGS sequence"/>
</dbReference>
<dbReference type="EMBL" id="MPUH01000067">
    <property type="protein sequence ID" value="OMJ92160.1"/>
    <property type="molecule type" value="Genomic_DNA"/>
</dbReference>
<evidence type="ECO:0000256" key="2">
    <source>
        <dbReference type="ARBA" id="ARBA00022737"/>
    </source>
</evidence>
<dbReference type="Gene3D" id="2.130.10.10">
    <property type="entry name" value="YVTN repeat-like/Quinoprotein amine dehydrogenase"/>
    <property type="match status" value="2"/>
</dbReference>
<dbReference type="Pfam" id="PF00400">
    <property type="entry name" value="WD40"/>
    <property type="match status" value="2"/>
</dbReference>
<keyword evidence="1 3" id="KW-0853">WD repeat</keyword>
<dbReference type="InterPro" id="IPR011047">
    <property type="entry name" value="Quinoprotein_ADH-like_sf"/>
</dbReference>
<reference evidence="4 5" key="1">
    <citation type="submission" date="2016-11" db="EMBL/GenBank/DDBJ databases">
        <title>The macronuclear genome of Stentor coeruleus: a giant cell with tiny introns.</title>
        <authorList>
            <person name="Slabodnick M."/>
            <person name="Ruby J.G."/>
            <person name="Reiff S.B."/>
            <person name="Swart E.C."/>
            <person name="Gosai S."/>
            <person name="Prabakaran S."/>
            <person name="Witkowska E."/>
            <person name="Larue G.E."/>
            <person name="Fisher S."/>
            <person name="Freeman R.M."/>
            <person name="Gunawardena J."/>
            <person name="Chu W."/>
            <person name="Stover N.A."/>
            <person name="Gregory B.D."/>
            <person name="Nowacki M."/>
            <person name="Derisi J."/>
            <person name="Roy S.W."/>
            <person name="Marshall W.F."/>
            <person name="Sood P."/>
        </authorList>
    </citation>
    <scope>NUCLEOTIDE SEQUENCE [LARGE SCALE GENOMIC DNA]</scope>
    <source>
        <strain evidence="4">WM001</strain>
    </source>
</reference>
<feature type="repeat" description="WD" evidence="3">
    <location>
        <begin position="613"/>
        <end position="654"/>
    </location>
</feature>
<dbReference type="PROSITE" id="PS00678">
    <property type="entry name" value="WD_REPEATS_1"/>
    <property type="match status" value="1"/>
</dbReference>
<dbReference type="SUPFAM" id="SSF50998">
    <property type="entry name" value="Quinoprotein alcohol dehydrogenase-like"/>
    <property type="match status" value="2"/>
</dbReference>
<dbReference type="PROSITE" id="PS50294">
    <property type="entry name" value="WD_REPEATS_REGION"/>
    <property type="match status" value="2"/>
</dbReference>